<dbReference type="AlphaFoldDB" id="A0A1Y2T1X7"/>
<reference evidence="2" key="1">
    <citation type="submission" date="2016-04" db="EMBL/GenBank/DDBJ databases">
        <authorList>
            <person name="Antunes L.P."/>
            <person name="Martins L.F."/>
            <person name="Pereira R.V."/>
            <person name="Thomas A.M."/>
            <person name="Barbosa D."/>
            <person name="Nascimento L."/>
            <person name="Silva G.M."/>
            <person name="Condomitti G.W."/>
            <person name="Digiampietri L.A."/>
            <person name="Lombardi K.C."/>
            <person name="Ramos P.L."/>
            <person name="Quaggio R.B."/>
            <person name="Oliveira J.C."/>
            <person name="Pascon R.C."/>
            <person name="Cruz J.B."/>
            <person name="Silva A.M."/>
            <person name="Setubal J.C."/>
        </authorList>
    </citation>
    <scope>NUCLEOTIDE SEQUENCE [LARGE SCALE GENOMIC DNA]</scope>
</reference>
<dbReference type="Proteomes" id="UP000194267">
    <property type="component" value="Unassembled WGS sequence"/>
</dbReference>
<name>A0A1Y2T1X7_SYMTR</name>
<comment type="caution">
    <text evidence="1">The sequence shown here is derived from an EMBL/GenBank/DDBJ whole genome shotgun (WGS) entry which is preliminary data.</text>
</comment>
<gene>
    <name evidence="1" type="ORF">A6D92_19195</name>
</gene>
<dbReference type="EMBL" id="LWLV01002021">
    <property type="protein sequence ID" value="OTA40338.1"/>
    <property type="molecule type" value="Genomic_DNA"/>
</dbReference>
<proteinExistence type="predicted"/>
<evidence type="ECO:0000313" key="1">
    <source>
        <dbReference type="EMBL" id="OTA40338.1"/>
    </source>
</evidence>
<evidence type="ECO:0008006" key="3">
    <source>
        <dbReference type="Google" id="ProtNLM"/>
    </source>
</evidence>
<evidence type="ECO:0000313" key="2">
    <source>
        <dbReference type="Proteomes" id="UP000194267"/>
    </source>
</evidence>
<organism evidence="1 2">
    <name type="scientific">Symbiobacterium thermophilum</name>
    <dbReference type="NCBI Taxonomy" id="2734"/>
    <lineage>
        <taxon>Bacteria</taxon>
        <taxon>Bacillati</taxon>
        <taxon>Bacillota</taxon>
        <taxon>Clostridia</taxon>
        <taxon>Eubacteriales</taxon>
        <taxon>Symbiobacteriaceae</taxon>
        <taxon>Symbiobacterium</taxon>
    </lineage>
</organism>
<accession>A0A1Y2T1X7</accession>
<protein>
    <recommendedName>
        <fullName evidence="3">PEGA domain-containing protein</fullName>
    </recommendedName>
</protein>
<sequence>MTLEVRDAETGDRVDGAITVNGERYETRQGQVTVPVTPWEAVLELRVQARLPGYRPFDETCGSPCPGRRAARRT</sequence>